<proteinExistence type="predicted"/>
<sequence>MKTEASDTAWEKRASIFEKFSVQREVEHKPSDWKLVQYLLHRALGTIIIIGKPTALFKHTKQRLSLATVACMKEARNPIWRDQAQRFENAWAEESTDKPSNWRTGCSLISTCFYRNPGDQTAPQSSQAQTITGDLKTQQNRAAILC</sequence>
<evidence type="ECO:0000313" key="1">
    <source>
        <dbReference type="EMBL" id="TGO20232.1"/>
    </source>
</evidence>
<dbReference type="EMBL" id="PQXI01000319">
    <property type="protein sequence ID" value="TGO20232.1"/>
    <property type="molecule type" value="Genomic_DNA"/>
</dbReference>
<comment type="caution">
    <text evidence="1">The sequence shown here is derived from an EMBL/GenBank/DDBJ whole genome shotgun (WGS) entry which is preliminary data.</text>
</comment>
<protein>
    <submittedName>
        <fullName evidence="1">Uncharacterized protein</fullName>
    </submittedName>
</protein>
<gene>
    <name evidence="1" type="ORF">BPAE_0321g00130</name>
</gene>
<organism evidence="1 2">
    <name type="scientific">Botrytis paeoniae</name>
    <dbReference type="NCBI Taxonomy" id="278948"/>
    <lineage>
        <taxon>Eukaryota</taxon>
        <taxon>Fungi</taxon>
        <taxon>Dikarya</taxon>
        <taxon>Ascomycota</taxon>
        <taxon>Pezizomycotina</taxon>
        <taxon>Leotiomycetes</taxon>
        <taxon>Helotiales</taxon>
        <taxon>Sclerotiniaceae</taxon>
        <taxon>Botrytis</taxon>
    </lineage>
</organism>
<name>A0A4Z1FBI8_9HELO</name>
<evidence type="ECO:0000313" key="2">
    <source>
        <dbReference type="Proteomes" id="UP000297910"/>
    </source>
</evidence>
<reference evidence="1 2" key="1">
    <citation type="submission" date="2017-12" db="EMBL/GenBank/DDBJ databases">
        <title>Comparative genomics of Botrytis spp.</title>
        <authorList>
            <person name="Valero-Jimenez C.A."/>
            <person name="Tapia P."/>
            <person name="Veloso J."/>
            <person name="Silva-Moreno E."/>
            <person name="Staats M."/>
            <person name="Valdes J.H."/>
            <person name="Van Kan J.A.L."/>
        </authorList>
    </citation>
    <scope>NUCLEOTIDE SEQUENCE [LARGE SCALE GENOMIC DNA]</scope>
    <source>
        <strain evidence="1 2">Bp0003</strain>
    </source>
</reference>
<accession>A0A4Z1FBI8</accession>
<dbReference type="AlphaFoldDB" id="A0A4Z1FBI8"/>
<dbReference type="Proteomes" id="UP000297910">
    <property type="component" value="Unassembled WGS sequence"/>
</dbReference>
<keyword evidence="2" id="KW-1185">Reference proteome</keyword>